<dbReference type="InterPro" id="IPR028427">
    <property type="entry name" value="Met_Sox_Rdtase_MsrB"/>
</dbReference>
<dbReference type="NCBIfam" id="TIGR00357">
    <property type="entry name" value="peptide-methionine (R)-S-oxide reductase MsrB"/>
    <property type="match status" value="1"/>
</dbReference>
<evidence type="ECO:0000313" key="6">
    <source>
        <dbReference type="EMBL" id="RMA42042.1"/>
    </source>
</evidence>
<dbReference type="GO" id="GO:0033743">
    <property type="term" value="F:peptide-methionine (R)-S-oxide reductase activity"/>
    <property type="evidence" value="ECO:0007669"/>
    <property type="project" value="UniProtKB-EC"/>
</dbReference>
<dbReference type="PROSITE" id="PS51790">
    <property type="entry name" value="MSRB"/>
    <property type="match status" value="1"/>
</dbReference>
<evidence type="ECO:0000256" key="4">
    <source>
        <dbReference type="ARBA" id="ARBA00048488"/>
    </source>
</evidence>
<dbReference type="Gene3D" id="2.170.150.20">
    <property type="entry name" value="Peptide methionine sulfoxide reductase"/>
    <property type="match status" value="1"/>
</dbReference>
<dbReference type="EMBL" id="RCNT01000005">
    <property type="protein sequence ID" value="RMA42042.1"/>
    <property type="molecule type" value="Genomic_DNA"/>
</dbReference>
<feature type="domain" description="MsrB" evidence="5">
    <location>
        <begin position="8"/>
        <end position="129"/>
    </location>
</feature>
<dbReference type="PANTHER" id="PTHR10173:SF52">
    <property type="entry name" value="METHIONINE-R-SULFOXIDE REDUCTASE B1"/>
    <property type="match status" value="1"/>
</dbReference>
<dbReference type="EC" id="1.8.4.12" evidence="2"/>
<dbReference type="SUPFAM" id="SSF51316">
    <property type="entry name" value="Mss4-like"/>
    <property type="match status" value="1"/>
</dbReference>
<dbReference type="GO" id="GO:0005737">
    <property type="term" value="C:cytoplasm"/>
    <property type="evidence" value="ECO:0007669"/>
    <property type="project" value="TreeGrafter"/>
</dbReference>
<dbReference type="OrthoDB" id="9785497at2"/>
<accession>A0A3L9Y0P6</accession>
<dbReference type="InterPro" id="IPR011057">
    <property type="entry name" value="Mss4-like_sf"/>
</dbReference>
<comment type="similarity">
    <text evidence="1">Belongs to the MsrB Met sulfoxide reductase family.</text>
</comment>
<evidence type="ECO:0000313" key="7">
    <source>
        <dbReference type="Proteomes" id="UP000281343"/>
    </source>
</evidence>
<keyword evidence="3 6" id="KW-0560">Oxidoreductase</keyword>
<proteinExistence type="inferred from homology"/>
<dbReference type="RefSeq" id="WP_121898149.1">
    <property type="nucleotide sequence ID" value="NZ_RCNT01000005.1"/>
</dbReference>
<protein>
    <recommendedName>
        <fullName evidence="2">peptide-methionine (R)-S-oxide reductase</fullName>
        <ecNumber evidence="2">1.8.4.12</ecNumber>
    </recommendedName>
</protein>
<reference evidence="6 7" key="1">
    <citation type="submission" date="2018-10" db="EMBL/GenBank/DDBJ databases">
        <authorList>
            <person name="Jung H.S."/>
            <person name="Jeon C.O."/>
        </authorList>
    </citation>
    <scope>NUCLEOTIDE SEQUENCE [LARGE SCALE GENOMIC DNA]</scope>
    <source>
        <strain evidence="6 7">MA-7-27</strain>
    </source>
</reference>
<dbReference type="Proteomes" id="UP000281343">
    <property type="component" value="Unassembled WGS sequence"/>
</dbReference>
<evidence type="ECO:0000256" key="1">
    <source>
        <dbReference type="ARBA" id="ARBA00007174"/>
    </source>
</evidence>
<evidence type="ECO:0000256" key="2">
    <source>
        <dbReference type="ARBA" id="ARBA00012499"/>
    </source>
</evidence>
<dbReference type="GO" id="GO:0006979">
    <property type="term" value="P:response to oxidative stress"/>
    <property type="evidence" value="ECO:0007669"/>
    <property type="project" value="InterPro"/>
</dbReference>
<dbReference type="InterPro" id="IPR002579">
    <property type="entry name" value="Met_Sox_Rdtase_MsrB_dom"/>
</dbReference>
<organism evidence="6 7">
    <name type="scientific">Rhodophyticola porphyridii</name>
    <dbReference type="NCBI Taxonomy" id="1852017"/>
    <lineage>
        <taxon>Bacteria</taxon>
        <taxon>Pseudomonadati</taxon>
        <taxon>Pseudomonadota</taxon>
        <taxon>Alphaproteobacteria</taxon>
        <taxon>Rhodobacterales</taxon>
        <taxon>Roseobacteraceae</taxon>
        <taxon>Rhodophyticola</taxon>
    </lineage>
</organism>
<dbReference type="PANTHER" id="PTHR10173">
    <property type="entry name" value="METHIONINE SULFOXIDE REDUCTASE"/>
    <property type="match status" value="1"/>
</dbReference>
<comment type="caution">
    <text evidence="6">The sequence shown here is derived from an EMBL/GenBank/DDBJ whole genome shotgun (WGS) entry which is preliminary data.</text>
</comment>
<dbReference type="Pfam" id="PF01641">
    <property type="entry name" value="SelR"/>
    <property type="match status" value="1"/>
</dbReference>
<keyword evidence="7" id="KW-1185">Reference proteome</keyword>
<dbReference type="GO" id="GO:0030091">
    <property type="term" value="P:protein repair"/>
    <property type="evidence" value="ECO:0007669"/>
    <property type="project" value="InterPro"/>
</dbReference>
<name>A0A3L9Y0P6_9RHOB</name>
<evidence type="ECO:0000256" key="3">
    <source>
        <dbReference type="ARBA" id="ARBA00023002"/>
    </source>
</evidence>
<comment type="catalytic activity">
    <reaction evidence="4">
        <text>L-methionyl-[protein] + [thioredoxin]-disulfide + H2O = L-methionyl-(R)-S-oxide-[protein] + [thioredoxin]-dithiol</text>
        <dbReference type="Rhea" id="RHEA:24164"/>
        <dbReference type="Rhea" id="RHEA-COMP:10698"/>
        <dbReference type="Rhea" id="RHEA-COMP:10700"/>
        <dbReference type="Rhea" id="RHEA-COMP:12313"/>
        <dbReference type="Rhea" id="RHEA-COMP:12314"/>
        <dbReference type="ChEBI" id="CHEBI:15377"/>
        <dbReference type="ChEBI" id="CHEBI:16044"/>
        <dbReference type="ChEBI" id="CHEBI:29950"/>
        <dbReference type="ChEBI" id="CHEBI:45764"/>
        <dbReference type="ChEBI" id="CHEBI:50058"/>
        <dbReference type="EC" id="1.8.4.12"/>
    </reaction>
</comment>
<sequence length="135" mass="14964">MEKLVKPDAEWRAELSDLAYRVTRKHATERPFSNDDFPKDPGQFHCVCCDLPLFGQTAKFDSGTGWPSFTQPIDPAAVGESVDRGWFLRRTEVHCARCDAHLGHVFGDGPTPTGLRYCINGISIRFRPTGADAGP</sequence>
<gene>
    <name evidence="6" type="primary">msrB</name>
    <name evidence="6" type="ORF">D9R08_11290</name>
</gene>
<evidence type="ECO:0000259" key="5">
    <source>
        <dbReference type="PROSITE" id="PS51790"/>
    </source>
</evidence>
<dbReference type="AlphaFoldDB" id="A0A3L9Y0P6"/>